<name>A0A4Y8SAR0_9SPHI</name>
<feature type="transmembrane region" description="Helical" evidence="6">
    <location>
        <begin position="184"/>
        <end position="203"/>
    </location>
</feature>
<keyword evidence="2" id="KW-1003">Cell membrane</keyword>
<dbReference type="PANTHER" id="PTHR30250">
    <property type="entry name" value="PST FAMILY PREDICTED COLANIC ACID TRANSPORTER"/>
    <property type="match status" value="1"/>
</dbReference>
<keyword evidence="5 6" id="KW-0472">Membrane</keyword>
<evidence type="ECO:0000313" key="8">
    <source>
        <dbReference type="Proteomes" id="UP000297540"/>
    </source>
</evidence>
<evidence type="ECO:0000256" key="5">
    <source>
        <dbReference type="ARBA" id="ARBA00023136"/>
    </source>
</evidence>
<comment type="subcellular location">
    <subcellularLocation>
        <location evidence="1">Cell membrane</location>
        <topology evidence="1">Multi-pass membrane protein</topology>
    </subcellularLocation>
</comment>
<dbReference type="GO" id="GO:0005886">
    <property type="term" value="C:plasma membrane"/>
    <property type="evidence" value="ECO:0007669"/>
    <property type="project" value="UniProtKB-SubCell"/>
</dbReference>
<evidence type="ECO:0000313" key="7">
    <source>
        <dbReference type="EMBL" id="TFF35524.1"/>
    </source>
</evidence>
<feature type="transmembrane region" description="Helical" evidence="6">
    <location>
        <begin position="263"/>
        <end position="284"/>
    </location>
</feature>
<gene>
    <name evidence="7" type="ORF">E2R66_18745</name>
</gene>
<feature type="transmembrane region" description="Helical" evidence="6">
    <location>
        <begin position="341"/>
        <end position="363"/>
    </location>
</feature>
<feature type="transmembrane region" description="Helical" evidence="6">
    <location>
        <begin position="90"/>
        <end position="114"/>
    </location>
</feature>
<feature type="transmembrane region" description="Helical" evidence="6">
    <location>
        <begin position="305"/>
        <end position="329"/>
    </location>
</feature>
<accession>A0A4Y8SAR0</accession>
<evidence type="ECO:0000256" key="2">
    <source>
        <dbReference type="ARBA" id="ARBA00022475"/>
    </source>
</evidence>
<feature type="transmembrane region" description="Helical" evidence="6">
    <location>
        <begin position="454"/>
        <end position="472"/>
    </location>
</feature>
<comment type="caution">
    <text evidence="7">The sequence shown here is derived from an EMBL/GenBank/DDBJ whole genome shotgun (WGS) entry which is preliminary data.</text>
</comment>
<evidence type="ECO:0000256" key="3">
    <source>
        <dbReference type="ARBA" id="ARBA00022692"/>
    </source>
</evidence>
<evidence type="ECO:0000256" key="1">
    <source>
        <dbReference type="ARBA" id="ARBA00004651"/>
    </source>
</evidence>
<dbReference type="OrthoDB" id="9769862at2"/>
<dbReference type="Pfam" id="PF13440">
    <property type="entry name" value="Polysacc_synt_3"/>
    <property type="match status" value="1"/>
</dbReference>
<dbReference type="RefSeq" id="WP_133233355.1">
    <property type="nucleotide sequence ID" value="NZ_SOZE01000021.1"/>
</dbReference>
<dbReference type="AlphaFoldDB" id="A0A4Y8SAR0"/>
<dbReference type="PANTHER" id="PTHR30250:SF11">
    <property type="entry name" value="O-ANTIGEN TRANSPORTER-RELATED"/>
    <property type="match status" value="1"/>
</dbReference>
<feature type="transmembrane region" description="Helical" evidence="6">
    <location>
        <begin position="12"/>
        <end position="31"/>
    </location>
</feature>
<feature type="transmembrane region" description="Helical" evidence="6">
    <location>
        <begin position="394"/>
        <end position="418"/>
    </location>
</feature>
<keyword evidence="3 6" id="KW-0812">Transmembrane</keyword>
<keyword evidence="4 6" id="KW-1133">Transmembrane helix</keyword>
<organism evidence="7 8">
    <name type="scientific">Mucilaginibacter psychrotolerans</name>
    <dbReference type="NCBI Taxonomy" id="1524096"/>
    <lineage>
        <taxon>Bacteria</taxon>
        <taxon>Pseudomonadati</taxon>
        <taxon>Bacteroidota</taxon>
        <taxon>Sphingobacteriia</taxon>
        <taxon>Sphingobacteriales</taxon>
        <taxon>Sphingobacteriaceae</taxon>
        <taxon>Mucilaginibacter</taxon>
    </lineage>
</organism>
<sequence>MSGTKSTYRQIAKTTSIFGGVQVLLILTSIIRGKFAAVFLGTAGMGVYALLNSASTILIQISSMGINFSAVRDISQATENGIDVNRKLTVFIRLVTACSIFGLILTFIFSSVLSKLSFGSYDYSGTFMWLSIAVMLNILSNATTTILQGLRKLKEMAKASLVGAVTSVIFCVPLYYYFKNSGIVAVFIAAAIVTVSSGLYFVLRTGIVFQKISIRDTFKDGSEMIGLGLVLMISSLIGSAVSYGTDAFIRHLGSLSDVGLYGAGISITNQYIGIIFTAMSVDYFPRLSAIAHDNIRVAETVNQQAEMVVLLSTPLLIFMMLTAPVLIRILLSTQFLPILDFVLWVAFAMLFKAASYSVGYISFAKGDKTTFFIFEGIINSAMFLIANICGYKIGGLIGVAVATLICYLIYNITVSIVAFKRYEFAYTKDFLIIFGISILLAAIALITSLLLKNLYGYGITTVILILSILYSYKQLNERIRFKDLISSKLKQKTA</sequence>
<dbReference type="Proteomes" id="UP000297540">
    <property type="component" value="Unassembled WGS sequence"/>
</dbReference>
<reference evidence="7 8" key="1">
    <citation type="journal article" date="2017" name="Int. J. Syst. Evol. Microbiol.">
        <title>Mucilaginibacterpsychrotolerans sp. nov., isolated from peatlands.</title>
        <authorList>
            <person name="Deng Y."/>
            <person name="Shen L."/>
            <person name="Xu B."/>
            <person name="Liu Y."/>
            <person name="Gu Z."/>
            <person name="Liu H."/>
            <person name="Zhou Y."/>
        </authorList>
    </citation>
    <scope>NUCLEOTIDE SEQUENCE [LARGE SCALE GENOMIC DNA]</scope>
    <source>
        <strain evidence="7 8">NH7-4</strain>
    </source>
</reference>
<feature type="transmembrane region" description="Helical" evidence="6">
    <location>
        <begin position="159"/>
        <end position="178"/>
    </location>
</feature>
<feature type="transmembrane region" description="Helical" evidence="6">
    <location>
        <begin position="224"/>
        <end position="243"/>
    </location>
</feature>
<evidence type="ECO:0000256" key="6">
    <source>
        <dbReference type="SAM" id="Phobius"/>
    </source>
</evidence>
<feature type="transmembrane region" description="Helical" evidence="6">
    <location>
        <begin position="370"/>
        <end position="388"/>
    </location>
</feature>
<feature type="transmembrane region" description="Helical" evidence="6">
    <location>
        <begin position="126"/>
        <end position="147"/>
    </location>
</feature>
<proteinExistence type="predicted"/>
<keyword evidence="8" id="KW-1185">Reference proteome</keyword>
<evidence type="ECO:0000256" key="4">
    <source>
        <dbReference type="ARBA" id="ARBA00022989"/>
    </source>
</evidence>
<dbReference type="InterPro" id="IPR050833">
    <property type="entry name" value="Poly_Biosynth_Transport"/>
</dbReference>
<feature type="transmembrane region" description="Helical" evidence="6">
    <location>
        <begin position="430"/>
        <end position="448"/>
    </location>
</feature>
<dbReference type="EMBL" id="SOZE01000021">
    <property type="protein sequence ID" value="TFF35524.1"/>
    <property type="molecule type" value="Genomic_DNA"/>
</dbReference>
<protein>
    <submittedName>
        <fullName evidence="7">O-antigen translocase</fullName>
    </submittedName>
</protein>